<dbReference type="AlphaFoldDB" id="L0RBJ7"/>
<reference evidence="3 4" key="1">
    <citation type="submission" date="2012-10" db="EMBL/GenBank/DDBJ databases">
        <authorList>
            <person name="Genoscope - CEA"/>
        </authorList>
    </citation>
    <scope>NUCLEOTIDE SEQUENCE [LARGE SCALE GENOMIC DNA]</scope>
    <source>
        <strain evidence="4">AM13 / DSM 14728</strain>
    </source>
</reference>
<keyword evidence="1" id="KW-0812">Transmembrane</keyword>
<gene>
    <name evidence="3" type="ORF">DESAM_21895</name>
</gene>
<keyword evidence="4" id="KW-1185">Reference proteome</keyword>
<dbReference type="Proteomes" id="UP000010808">
    <property type="component" value="Chromosome"/>
</dbReference>
<dbReference type="EMBL" id="FO203522">
    <property type="protein sequence ID" value="CCO24168.1"/>
    <property type="molecule type" value="Genomic_DNA"/>
</dbReference>
<dbReference type="InterPro" id="IPR017732">
    <property type="entry name" value="T4/T6SS_DotU"/>
</dbReference>
<dbReference type="PATRIC" id="fig|1121451.3.peg.2127"/>
<dbReference type="RefSeq" id="WP_015336769.1">
    <property type="nucleotide sequence ID" value="NC_020055.1"/>
</dbReference>
<sequence>MHLSDCFLELFTFIRFLADSPEMADAEYDAVHEDVSKLIERLEQRADKCGFAPDLFDKARFAVFAWVDEAVLCSSWSGTRQWLRHPLQREYYGTTNAGEEFFERLDMLLDGNHVPVDESLFADLEKDSNENAPAGKIENANSEVLEVYTLCLSLGYTGKYFSESDTERLDKLRNDCIARIMGKQGGNGLAAFPAAYGTGEKALRTSQYGRVFDPLSIVFIVLPVLVVAGVFFAYRGLLEYSLNLWLG</sequence>
<accession>L0RBJ7</accession>
<dbReference type="Gene3D" id="1.25.40.590">
    <property type="entry name" value="Type IV / VI secretion system, DotU"/>
    <property type="match status" value="1"/>
</dbReference>
<dbReference type="PANTHER" id="PTHR38033">
    <property type="entry name" value="MEMBRANE PROTEIN-RELATED"/>
    <property type="match status" value="1"/>
</dbReference>
<evidence type="ECO:0000313" key="4">
    <source>
        <dbReference type="Proteomes" id="UP000010808"/>
    </source>
</evidence>
<feature type="domain" description="Type IV / VI secretion system DotU" evidence="2">
    <location>
        <begin position="3"/>
        <end position="110"/>
    </location>
</feature>
<dbReference type="InterPro" id="IPR038522">
    <property type="entry name" value="T4/T6SS_DotU_sf"/>
</dbReference>
<dbReference type="eggNOG" id="COG3455">
    <property type="taxonomic scope" value="Bacteria"/>
</dbReference>
<protein>
    <submittedName>
        <fullName evidence="3">Type IV / VI secretion system protein, DotU family</fullName>
    </submittedName>
</protein>
<evidence type="ECO:0000313" key="3">
    <source>
        <dbReference type="EMBL" id="CCO24168.1"/>
    </source>
</evidence>
<feature type="domain" description="Type IV / VI secretion system DotU" evidence="2">
    <location>
        <begin position="139"/>
        <end position="235"/>
    </location>
</feature>
<evidence type="ECO:0000259" key="2">
    <source>
        <dbReference type="Pfam" id="PF09850"/>
    </source>
</evidence>
<dbReference type="OrthoDB" id="345640at2"/>
<keyword evidence="1" id="KW-1133">Transmembrane helix</keyword>
<keyword evidence="1" id="KW-0472">Membrane</keyword>
<feature type="transmembrane region" description="Helical" evidence="1">
    <location>
        <begin position="211"/>
        <end position="234"/>
    </location>
</feature>
<proteinExistence type="predicted"/>
<dbReference type="STRING" id="1121451.DESAM_21895"/>
<dbReference type="Pfam" id="PF09850">
    <property type="entry name" value="DotU"/>
    <property type="match status" value="2"/>
</dbReference>
<dbReference type="PANTHER" id="PTHR38033:SF1">
    <property type="entry name" value="DOTU FAMILY TYPE IV_VI SECRETION SYSTEM PROTEIN"/>
    <property type="match status" value="1"/>
</dbReference>
<evidence type="ECO:0000256" key="1">
    <source>
        <dbReference type="SAM" id="Phobius"/>
    </source>
</evidence>
<dbReference type="HOGENOM" id="CLU_071818_4_0_7"/>
<organism evidence="3 4">
    <name type="scientific">Maridesulfovibrio hydrothermalis AM13 = DSM 14728</name>
    <dbReference type="NCBI Taxonomy" id="1121451"/>
    <lineage>
        <taxon>Bacteria</taxon>
        <taxon>Pseudomonadati</taxon>
        <taxon>Thermodesulfobacteriota</taxon>
        <taxon>Desulfovibrionia</taxon>
        <taxon>Desulfovibrionales</taxon>
        <taxon>Desulfovibrionaceae</taxon>
        <taxon>Maridesulfovibrio</taxon>
    </lineage>
</organism>
<name>L0RBJ7_9BACT</name>
<dbReference type="KEGG" id="dhy:DESAM_21895"/>